<sequence>MQLLCYYKNMNIEVEIKVKIDNFEEIKEKVSKIGKLIKSIKQIDDYYVPSHRDFFARKPHPIEWLRIRTNPDKVVWEYTRSINQRDDGDYDYAEEYEIEILNKEELKKILNFLDFKKSVTIEKYREYWMCDDIEVALDNVTGLGYFIEAEAKGDFKDDKEAKVECIKFLENLGIKDVENNYIKTGYPELYLENH</sequence>
<dbReference type="PROSITE" id="PS51707">
    <property type="entry name" value="CYTH"/>
    <property type="match status" value="1"/>
</dbReference>
<accession>A0A2H0CIN2</accession>
<dbReference type="EMBL" id="PCTI01000008">
    <property type="protein sequence ID" value="PIP69228.1"/>
    <property type="molecule type" value="Genomic_DNA"/>
</dbReference>
<dbReference type="Gene3D" id="2.40.320.10">
    <property type="entry name" value="Hypothetical Protein Pfu-838710-001"/>
    <property type="match status" value="1"/>
</dbReference>
<dbReference type="PANTHER" id="PTHR21028">
    <property type="entry name" value="SI:CH211-156B7.4"/>
    <property type="match status" value="1"/>
</dbReference>
<protein>
    <submittedName>
        <fullName evidence="2">Class IV adenylate cyclase</fullName>
    </submittedName>
</protein>
<comment type="caution">
    <text evidence="2">The sequence shown here is derived from an EMBL/GenBank/DDBJ whole genome shotgun (WGS) entry which is preliminary data.</text>
</comment>
<organism evidence="2 3">
    <name type="scientific">Candidatus Nomurabacteria bacterium CG22_combo_CG10-13_8_21_14_all_32_8</name>
    <dbReference type="NCBI Taxonomy" id="1974732"/>
    <lineage>
        <taxon>Bacteria</taxon>
        <taxon>Candidatus Nomuraibacteriota</taxon>
    </lineage>
</organism>
<dbReference type="InterPro" id="IPR033469">
    <property type="entry name" value="CYTH-like_dom_sf"/>
</dbReference>
<evidence type="ECO:0000313" key="3">
    <source>
        <dbReference type="Proteomes" id="UP000229176"/>
    </source>
</evidence>
<reference evidence="2 3" key="1">
    <citation type="submission" date="2017-09" db="EMBL/GenBank/DDBJ databases">
        <title>Depth-based differentiation of microbial function through sediment-hosted aquifers and enrichment of novel symbionts in the deep terrestrial subsurface.</title>
        <authorList>
            <person name="Probst A.J."/>
            <person name="Ladd B."/>
            <person name="Jarett J.K."/>
            <person name="Geller-Mcgrath D.E."/>
            <person name="Sieber C.M."/>
            <person name="Emerson J.B."/>
            <person name="Anantharaman K."/>
            <person name="Thomas B.C."/>
            <person name="Malmstrom R."/>
            <person name="Stieglmeier M."/>
            <person name="Klingl A."/>
            <person name="Woyke T."/>
            <person name="Ryan C.M."/>
            <person name="Banfield J.F."/>
        </authorList>
    </citation>
    <scope>NUCLEOTIDE SEQUENCE [LARGE SCALE GENOMIC DNA]</scope>
    <source>
        <strain evidence="2">CG22_combo_CG10-13_8_21_14_all_32_8</strain>
    </source>
</reference>
<dbReference type="Proteomes" id="UP000229176">
    <property type="component" value="Unassembled WGS sequence"/>
</dbReference>
<gene>
    <name evidence="2" type="primary">cyaB</name>
    <name evidence="2" type="ORF">COW91_00565</name>
</gene>
<evidence type="ECO:0000259" key="1">
    <source>
        <dbReference type="PROSITE" id="PS51707"/>
    </source>
</evidence>
<dbReference type="CDD" id="cd07890">
    <property type="entry name" value="CYTH-like_AC_IV-like"/>
    <property type="match status" value="1"/>
</dbReference>
<name>A0A2H0CIN2_9BACT</name>
<dbReference type="InterPro" id="IPR023577">
    <property type="entry name" value="CYTH_domain"/>
</dbReference>
<proteinExistence type="predicted"/>
<dbReference type="AlphaFoldDB" id="A0A2H0CIN2"/>
<dbReference type="SUPFAM" id="SSF55154">
    <property type="entry name" value="CYTH-like phosphatases"/>
    <property type="match status" value="1"/>
</dbReference>
<dbReference type="NCBIfam" id="TIGR00318">
    <property type="entry name" value="cyaB"/>
    <property type="match status" value="1"/>
</dbReference>
<dbReference type="Pfam" id="PF01928">
    <property type="entry name" value="CYTH"/>
    <property type="match status" value="1"/>
</dbReference>
<dbReference type="PANTHER" id="PTHR21028:SF2">
    <property type="entry name" value="CYTH DOMAIN-CONTAINING PROTEIN"/>
    <property type="match status" value="1"/>
</dbReference>
<feature type="domain" description="CYTH" evidence="1">
    <location>
        <begin position="11"/>
        <end position="192"/>
    </location>
</feature>
<dbReference type="InterPro" id="IPR008173">
    <property type="entry name" value="Adenylyl_cyclase_CyaB"/>
</dbReference>
<evidence type="ECO:0000313" key="2">
    <source>
        <dbReference type="EMBL" id="PIP69228.1"/>
    </source>
</evidence>